<name>A0A1J4JQT9_9EUKA</name>
<feature type="compositionally biased region" description="Basic and acidic residues" evidence="1">
    <location>
        <begin position="40"/>
        <end position="55"/>
    </location>
</feature>
<dbReference type="OrthoDB" id="415023at2759"/>
<dbReference type="AlphaFoldDB" id="A0A1J4JQT9"/>
<dbReference type="Gene3D" id="3.90.70.80">
    <property type="match status" value="1"/>
</dbReference>
<reference evidence="3" key="1">
    <citation type="submission" date="2016-10" db="EMBL/GenBank/DDBJ databases">
        <authorList>
            <person name="Benchimol M."/>
            <person name="Almeida L.G."/>
            <person name="Vasconcelos A.T."/>
            <person name="Perreira-Neves A."/>
            <person name="Rosa I.A."/>
            <person name="Tasca T."/>
            <person name="Bogo M.R."/>
            <person name="de Souza W."/>
        </authorList>
    </citation>
    <scope>NUCLEOTIDE SEQUENCE [LARGE SCALE GENOMIC DNA]</scope>
    <source>
        <strain evidence="3">K</strain>
    </source>
</reference>
<evidence type="ECO:0000313" key="3">
    <source>
        <dbReference type="EMBL" id="OHT01481.1"/>
    </source>
</evidence>
<comment type="caution">
    <text evidence="3">The sequence shown here is derived from an EMBL/GenBank/DDBJ whole genome shotgun (WGS) entry which is preliminary data.</text>
</comment>
<gene>
    <name evidence="3" type="ORF">TRFO_31663</name>
</gene>
<feature type="compositionally biased region" description="Basic and acidic residues" evidence="1">
    <location>
        <begin position="7"/>
        <end position="24"/>
    </location>
</feature>
<dbReference type="Pfam" id="PF02338">
    <property type="entry name" value="OTU"/>
    <property type="match status" value="1"/>
</dbReference>
<dbReference type="GeneID" id="94842762"/>
<dbReference type="PANTHER" id="PTHR12419">
    <property type="entry name" value="OTU DOMAIN CONTAINING PROTEIN"/>
    <property type="match status" value="1"/>
</dbReference>
<dbReference type="EMBL" id="MLAK01000909">
    <property type="protein sequence ID" value="OHT01481.1"/>
    <property type="molecule type" value="Genomic_DNA"/>
</dbReference>
<dbReference type="GO" id="GO:0016579">
    <property type="term" value="P:protein deubiquitination"/>
    <property type="evidence" value="ECO:0007669"/>
    <property type="project" value="TreeGrafter"/>
</dbReference>
<dbReference type="GO" id="GO:0004843">
    <property type="term" value="F:cysteine-type deubiquitinase activity"/>
    <property type="evidence" value="ECO:0007669"/>
    <property type="project" value="TreeGrafter"/>
</dbReference>
<dbReference type="PROSITE" id="PS50802">
    <property type="entry name" value="OTU"/>
    <property type="match status" value="1"/>
</dbReference>
<dbReference type="VEuPathDB" id="TrichDB:TRFO_31663"/>
<dbReference type="InterPro" id="IPR038765">
    <property type="entry name" value="Papain-like_cys_pep_sf"/>
</dbReference>
<dbReference type="CDD" id="cd22748">
    <property type="entry name" value="OTU_OTUD6-like"/>
    <property type="match status" value="1"/>
</dbReference>
<evidence type="ECO:0000313" key="4">
    <source>
        <dbReference type="Proteomes" id="UP000179807"/>
    </source>
</evidence>
<dbReference type="PANTHER" id="PTHR12419:SF10">
    <property type="entry name" value="DEUBIQUITINASE OTUD6B"/>
    <property type="match status" value="1"/>
</dbReference>
<dbReference type="SUPFAM" id="SSF54001">
    <property type="entry name" value="Cysteine proteinases"/>
    <property type="match status" value="1"/>
</dbReference>
<feature type="region of interest" description="Disordered" evidence="1">
    <location>
        <begin position="1"/>
        <end position="105"/>
    </location>
</feature>
<organism evidence="3 4">
    <name type="scientific">Tritrichomonas foetus</name>
    <dbReference type="NCBI Taxonomy" id="1144522"/>
    <lineage>
        <taxon>Eukaryota</taxon>
        <taxon>Metamonada</taxon>
        <taxon>Parabasalia</taxon>
        <taxon>Tritrichomonadida</taxon>
        <taxon>Tritrichomonadidae</taxon>
        <taxon>Tritrichomonas</taxon>
    </lineage>
</organism>
<feature type="compositionally biased region" description="Basic residues" evidence="1">
    <location>
        <begin position="29"/>
        <end position="39"/>
    </location>
</feature>
<evidence type="ECO:0000259" key="2">
    <source>
        <dbReference type="PROSITE" id="PS50802"/>
    </source>
</evidence>
<protein>
    <submittedName>
        <fullName evidence="3">OTU domain-containing protein 6B</fullName>
    </submittedName>
</protein>
<dbReference type="Proteomes" id="UP000179807">
    <property type="component" value="Unassembled WGS sequence"/>
</dbReference>
<accession>A0A1J4JQT9</accession>
<keyword evidence="4" id="KW-1185">Reference proteome</keyword>
<dbReference type="InterPro" id="IPR003323">
    <property type="entry name" value="OTU_dom"/>
</dbReference>
<proteinExistence type="predicted"/>
<dbReference type="RefSeq" id="XP_068354617.1">
    <property type="nucleotide sequence ID" value="XM_068508058.1"/>
</dbReference>
<feature type="domain" description="OTU" evidence="2">
    <location>
        <begin position="141"/>
        <end position="275"/>
    </location>
</feature>
<evidence type="ECO:0000256" key="1">
    <source>
        <dbReference type="SAM" id="MobiDB-lite"/>
    </source>
</evidence>
<dbReference type="InterPro" id="IPR050704">
    <property type="entry name" value="Peptidase_C85-like"/>
</dbReference>
<feature type="compositionally biased region" description="Basic and acidic residues" evidence="1">
    <location>
        <begin position="85"/>
        <end position="96"/>
    </location>
</feature>
<sequence length="279" mass="32096">MSQTEEIQERHQKEKDELEAKIQEMLKGAKSKNERKRLNKQAEDMRRELFEKQESETEDSFIKSLIDTANTEEPPKPANPPPAKPNEKPKKDLERNRQKRLKKAQQRYQLEAQLADVVNNTKTKGQIEIEHITDQLSKINMKMHSVLGDGHCLYRAVAYSLFQSGLKEYEDPNSFSDLRKRTAKELRENEEKYIGFSNCANHEEFEAHCQKVENSSDWGDELELMALSNALGYSFIVHRDGEEPITRGDFSSSLHLAFLLHYTTSGGHYNSVIPAGANE</sequence>